<protein>
    <submittedName>
        <fullName evidence="2">LpqB family beta-propeller domain-containing protein</fullName>
    </submittedName>
</protein>
<sequence length="367" mass="38554">MIDTSDHSYETLDLGTDPGIMQLSADGTRGYIVDRQDGTETIVDTALGALVDTVDTTDYDHSYVLNAQFAPDGSKFYVQDLDRLTIIDVSDDSVATVDGYGRMGFTPDGTHAYVLGSWDPAGTPLTLISVADNSTRTFTGPHNVNEVSFSPDGSRAFLTRYDGTVTIIDTSNGSSTIVPVGSRGWSTPTSSPDGRQAYFIDPGRTGGVFGDEPPEPGGVTVVDVATGQYQRVPLGMDAYRVTFSPDGTRAFLVSHRGENGTTVTVIDRADSTATSFTAGPYAEDVAFTPDGRFGYVLSYGSGPDDGEVVFIDLADGSRSTVPVPSPTGIRFSPDGRYAYVLNHRDGTATVIELDSVAGGGAGAAGVV</sequence>
<feature type="domain" description="Lipoprotein LpqB C-terminal" evidence="1">
    <location>
        <begin position="142"/>
        <end position="278"/>
    </location>
</feature>
<dbReference type="InterPro" id="IPR011044">
    <property type="entry name" value="Quino_amine_DH_bsu"/>
</dbReference>
<dbReference type="EMBL" id="JBBEGN010000001">
    <property type="protein sequence ID" value="MEJ2866383.1"/>
    <property type="molecule type" value="Genomic_DNA"/>
</dbReference>
<dbReference type="Pfam" id="PF10647">
    <property type="entry name" value="Gmad1"/>
    <property type="match status" value="1"/>
</dbReference>
<dbReference type="InterPro" id="IPR051200">
    <property type="entry name" value="Host-pathogen_enzymatic-act"/>
</dbReference>
<accession>A0ABU8MHF5</accession>
<reference evidence="2 3" key="1">
    <citation type="submission" date="2024-03" db="EMBL/GenBank/DDBJ databases">
        <title>Actinomycetospora sp. OC33-EN08, a novel actinomycete isolated from wild orchid (Aerides multiflora).</title>
        <authorList>
            <person name="Suriyachadkun C."/>
        </authorList>
    </citation>
    <scope>NUCLEOTIDE SEQUENCE [LARGE SCALE GENOMIC DNA]</scope>
    <source>
        <strain evidence="2 3">OC33-EN08</strain>
    </source>
</reference>
<comment type="caution">
    <text evidence="2">The sequence shown here is derived from an EMBL/GenBank/DDBJ whole genome shotgun (WGS) entry which is preliminary data.</text>
</comment>
<dbReference type="PANTHER" id="PTHR47197:SF3">
    <property type="entry name" value="DIHYDRO-HEME D1 DEHYDROGENASE"/>
    <property type="match status" value="1"/>
</dbReference>
<dbReference type="PANTHER" id="PTHR47197">
    <property type="entry name" value="PROTEIN NIRF"/>
    <property type="match status" value="1"/>
</dbReference>
<keyword evidence="3" id="KW-1185">Reference proteome</keyword>
<dbReference type="InterPro" id="IPR018910">
    <property type="entry name" value="LpqB_C"/>
</dbReference>
<evidence type="ECO:0000259" key="1">
    <source>
        <dbReference type="Pfam" id="PF10647"/>
    </source>
</evidence>
<gene>
    <name evidence="2" type="ORF">WCD74_01315</name>
</gene>
<dbReference type="SUPFAM" id="SSF50969">
    <property type="entry name" value="YVTN repeat-like/Quinoprotein amine dehydrogenase"/>
    <property type="match status" value="1"/>
</dbReference>
<dbReference type="SUPFAM" id="SSF51004">
    <property type="entry name" value="C-terminal (heme d1) domain of cytochrome cd1-nitrite reductase"/>
    <property type="match status" value="1"/>
</dbReference>
<proteinExistence type="predicted"/>
<dbReference type="Gene3D" id="2.130.10.10">
    <property type="entry name" value="YVTN repeat-like/Quinoprotein amine dehydrogenase"/>
    <property type="match status" value="2"/>
</dbReference>
<organism evidence="2 3">
    <name type="scientific">Actinomycetospora aurantiaca</name>
    <dbReference type="NCBI Taxonomy" id="3129233"/>
    <lineage>
        <taxon>Bacteria</taxon>
        <taxon>Bacillati</taxon>
        <taxon>Actinomycetota</taxon>
        <taxon>Actinomycetes</taxon>
        <taxon>Pseudonocardiales</taxon>
        <taxon>Pseudonocardiaceae</taxon>
        <taxon>Actinomycetospora</taxon>
    </lineage>
</organism>
<dbReference type="Proteomes" id="UP001385809">
    <property type="component" value="Unassembled WGS sequence"/>
</dbReference>
<evidence type="ECO:0000313" key="2">
    <source>
        <dbReference type="EMBL" id="MEJ2866383.1"/>
    </source>
</evidence>
<dbReference type="InterPro" id="IPR015943">
    <property type="entry name" value="WD40/YVTN_repeat-like_dom_sf"/>
</dbReference>
<dbReference type="InterPro" id="IPR011048">
    <property type="entry name" value="Haem_d1_sf"/>
</dbReference>
<evidence type="ECO:0000313" key="3">
    <source>
        <dbReference type="Proteomes" id="UP001385809"/>
    </source>
</evidence>
<dbReference type="RefSeq" id="WP_337693007.1">
    <property type="nucleotide sequence ID" value="NZ_JBBEGN010000001.1"/>
</dbReference>
<name>A0ABU8MHF5_9PSEU</name>